<dbReference type="VEuPathDB" id="MicrosporidiaDB:A0H76_2640"/>
<proteinExistence type="predicted"/>
<organism evidence="1 2">
    <name type="scientific">Hepatospora eriocheir</name>
    <dbReference type="NCBI Taxonomy" id="1081669"/>
    <lineage>
        <taxon>Eukaryota</taxon>
        <taxon>Fungi</taxon>
        <taxon>Fungi incertae sedis</taxon>
        <taxon>Microsporidia</taxon>
        <taxon>Hepatosporidae</taxon>
        <taxon>Hepatospora</taxon>
    </lineage>
</organism>
<dbReference type="EMBL" id="LTAI01000087">
    <property type="protein sequence ID" value="ORD99947.1"/>
    <property type="molecule type" value="Genomic_DNA"/>
</dbReference>
<accession>A0A1X0QJL1</accession>
<evidence type="ECO:0000313" key="1">
    <source>
        <dbReference type="EMBL" id="ORD99947.1"/>
    </source>
</evidence>
<evidence type="ECO:0000313" key="2">
    <source>
        <dbReference type="Proteomes" id="UP000192501"/>
    </source>
</evidence>
<dbReference type="Proteomes" id="UP000192501">
    <property type="component" value="Unassembled WGS sequence"/>
</dbReference>
<reference evidence="1 2" key="1">
    <citation type="journal article" date="2017" name="Environ. Microbiol.">
        <title>Decay of the glycolytic pathway and adaptation to intranuclear parasitism within Enterocytozoonidae microsporidia.</title>
        <authorList>
            <person name="Wiredu Boakye D."/>
            <person name="Jaroenlak P."/>
            <person name="Prachumwat A."/>
            <person name="Williams T.A."/>
            <person name="Bateman K.S."/>
            <person name="Itsathitphaisarn O."/>
            <person name="Sritunyalucksana K."/>
            <person name="Paszkiewicz K.H."/>
            <person name="Moore K.A."/>
            <person name="Stentiford G.D."/>
            <person name="Williams B.A."/>
        </authorList>
    </citation>
    <scope>NUCLEOTIDE SEQUENCE [LARGE SCALE GENOMIC DNA]</scope>
    <source>
        <strain evidence="2">canceri</strain>
    </source>
</reference>
<sequence>MEKILKLHNVDCLLKFESEYSISHEIEKKLNSFSPILNLDQESYLKTKFYDLSISLNNCWHLIDIEQIKERILKC</sequence>
<name>A0A1X0QJL1_9MICR</name>
<comment type="caution">
    <text evidence="1">The sequence shown here is derived from an EMBL/GenBank/DDBJ whole genome shotgun (WGS) entry which is preliminary data.</text>
</comment>
<protein>
    <submittedName>
        <fullName evidence="1">Uncharacterized protein</fullName>
    </submittedName>
</protein>
<dbReference type="AlphaFoldDB" id="A0A1X0QJL1"/>
<dbReference type="VEuPathDB" id="MicrosporidiaDB:HERIO_159"/>
<gene>
    <name evidence="1" type="ORF">A0H76_2640</name>
</gene>